<evidence type="ECO:0000313" key="1">
    <source>
        <dbReference type="EMBL" id="KAJ8881334.1"/>
    </source>
</evidence>
<proteinExistence type="predicted"/>
<name>A0ABQ9HAM9_9NEOP</name>
<comment type="caution">
    <text evidence="1">The sequence shown here is derived from an EMBL/GenBank/DDBJ whole genome shotgun (WGS) entry which is preliminary data.</text>
</comment>
<evidence type="ECO:0000313" key="2">
    <source>
        <dbReference type="Proteomes" id="UP001159363"/>
    </source>
</evidence>
<dbReference type="Proteomes" id="UP001159363">
    <property type="component" value="Chromosome 5"/>
</dbReference>
<organism evidence="1 2">
    <name type="scientific">Dryococelus australis</name>
    <dbReference type="NCBI Taxonomy" id="614101"/>
    <lineage>
        <taxon>Eukaryota</taxon>
        <taxon>Metazoa</taxon>
        <taxon>Ecdysozoa</taxon>
        <taxon>Arthropoda</taxon>
        <taxon>Hexapoda</taxon>
        <taxon>Insecta</taxon>
        <taxon>Pterygota</taxon>
        <taxon>Neoptera</taxon>
        <taxon>Polyneoptera</taxon>
        <taxon>Phasmatodea</taxon>
        <taxon>Verophasmatodea</taxon>
        <taxon>Anareolatae</taxon>
        <taxon>Phasmatidae</taxon>
        <taxon>Eurycanthinae</taxon>
        <taxon>Dryococelus</taxon>
    </lineage>
</organism>
<sequence>MTKYVLSLLTLVASDTYLNDIGRYELASKAWEILECIHTNYGLLYMIMIFKEMVNTAISDDVQKYDGLVKAMEKDKDNLTPAVVKVKLLLEERRIKRDEDQKVNMEGAKAMAVKQLLNKYPNFDSKREFDYKSRDQRNFICFSCFEPGYIARFCTKVARQENTTKTDDQK</sequence>
<accession>A0ABQ9HAM9</accession>
<reference evidence="1 2" key="1">
    <citation type="submission" date="2023-02" db="EMBL/GenBank/DDBJ databases">
        <title>LHISI_Scaffold_Assembly.</title>
        <authorList>
            <person name="Stuart O.P."/>
            <person name="Cleave R."/>
            <person name="Magrath M.J.L."/>
            <person name="Mikheyev A.S."/>
        </authorList>
    </citation>
    <scope>NUCLEOTIDE SEQUENCE [LARGE SCALE GENOMIC DNA]</scope>
    <source>
        <strain evidence="1">Daus_M_001</strain>
        <tissue evidence="1">Leg muscle</tissue>
    </source>
</reference>
<dbReference type="EMBL" id="JARBHB010000006">
    <property type="protein sequence ID" value="KAJ8881334.1"/>
    <property type="molecule type" value="Genomic_DNA"/>
</dbReference>
<gene>
    <name evidence="1" type="ORF">PR048_017815</name>
</gene>
<keyword evidence="2" id="KW-1185">Reference proteome</keyword>
<protein>
    <submittedName>
        <fullName evidence="1">Uncharacterized protein</fullName>
    </submittedName>
</protein>